<protein>
    <submittedName>
        <fullName evidence="2">GcrA cell cycle regulator</fullName>
    </submittedName>
</protein>
<reference evidence="2" key="1">
    <citation type="submission" date="2020-05" db="EMBL/GenBank/DDBJ databases">
        <authorList>
            <person name="Chiriac C."/>
            <person name="Salcher M."/>
            <person name="Ghai R."/>
            <person name="Kavagutti S V."/>
        </authorList>
    </citation>
    <scope>NUCLEOTIDE SEQUENCE</scope>
</reference>
<dbReference type="Gene3D" id="1.10.10.60">
    <property type="entry name" value="Homeodomain-like"/>
    <property type="match status" value="1"/>
</dbReference>
<sequence length="162" mass="18448">MKPDENNAQIKELWVKGLTARQISVELGVTRNSVLGKLHRMRNSGLLAGNPMDERMKSMSSKKPGPSEEFNPILEREPQKLRPEPVPEPVNIFVQTEAPQPVAPPTKPIKFDKLTSKSCRFIVNRGDPKDFLFCGKVKKGRSYCDEHEKLCYYRPITKDQAK</sequence>
<evidence type="ECO:0000313" key="2">
    <source>
        <dbReference type="EMBL" id="CAB5220063.1"/>
    </source>
</evidence>
<organism evidence="2">
    <name type="scientific">uncultured Caudovirales phage</name>
    <dbReference type="NCBI Taxonomy" id="2100421"/>
    <lineage>
        <taxon>Viruses</taxon>
        <taxon>Duplodnaviria</taxon>
        <taxon>Heunggongvirae</taxon>
        <taxon>Uroviricota</taxon>
        <taxon>Caudoviricetes</taxon>
        <taxon>Peduoviridae</taxon>
        <taxon>Maltschvirus</taxon>
        <taxon>Maltschvirus maltsch</taxon>
    </lineage>
</organism>
<dbReference type="Pfam" id="PF07750">
    <property type="entry name" value="GcrA"/>
    <property type="match status" value="1"/>
</dbReference>
<feature type="region of interest" description="Disordered" evidence="1">
    <location>
        <begin position="44"/>
        <end position="71"/>
    </location>
</feature>
<proteinExistence type="predicted"/>
<name>A0A6J7WYD9_9CAUD</name>
<dbReference type="EMBL" id="LR798279">
    <property type="protein sequence ID" value="CAB5220063.1"/>
    <property type="molecule type" value="Genomic_DNA"/>
</dbReference>
<evidence type="ECO:0000256" key="1">
    <source>
        <dbReference type="SAM" id="MobiDB-lite"/>
    </source>
</evidence>
<gene>
    <name evidence="2" type="ORF">UFOVP231_47</name>
</gene>
<dbReference type="InterPro" id="IPR011681">
    <property type="entry name" value="GcrA"/>
</dbReference>
<accession>A0A6J7WYD9</accession>